<feature type="compositionally biased region" description="Basic and acidic residues" evidence="1">
    <location>
        <begin position="358"/>
        <end position="368"/>
    </location>
</feature>
<reference evidence="2 3" key="1">
    <citation type="journal article" date="2015" name="Sci. Rep.">
        <title>Genome of the facultative scuticociliatosis pathogen Pseudocohnilembus persalinus provides insight into its virulence through horizontal gene transfer.</title>
        <authorList>
            <person name="Xiong J."/>
            <person name="Wang G."/>
            <person name="Cheng J."/>
            <person name="Tian M."/>
            <person name="Pan X."/>
            <person name="Warren A."/>
            <person name="Jiang C."/>
            <person name="Yuan D."/>
            <person name="Miao W."/>
        </authorList>
    </citation>
    <scope>NUCLEOTIDE SEQUENCE [LARGE SCALE GENOMIC DNA]</scope>
    <source>
        <strain evidence="2">36N120E</strain>
    </source>
</reference>
<feature type="region of interest" description="Disordered" evidence="1">
    <location>
        <begin position="355"/>
        <end position="374"/>
    </location>
</feature>
<organism evidence="2 3">
    <name type="scientific">Pseudocohnilembus persalinus</name>
    <name type="common">Ciliate</name>
    <dbReference type="NCBI Taxonomy" id="266149"/>
    <lineage>
        <taxon>Eukaryota</taxon>
        <taxon>Sar</taxon>
        <taxon>Alveolata</taxon>
        <taxon>Ciliophora</taxon>
        <taxon>Intramacronucleata</taxon>
        <taxon>Oligohymenophorea</taxon>
        <taxon>Scuticociliatia</taxon>
        <taxon>Philasterida</taxon>
        <taxon>Pseudocohnilembidae</taxon>
        <taxon>Pseudocohnilembus</taxon>
    </lineage>
</organism>
<gene>
    <name evidence="2" type="ORF">PPERSA_07968</name>
</gene>
<dbReference type="Proteomes" id="UP000054937">
    <property type="component" value="Unassembled WGS sequence"/>
</dbReference>
<evidence type="ECO:0000256" key="1">
    <source>
        <dbReference type="SAM" id="MobiDB-lite"/>
    </source>
</evidence>
<dbReference type="InParanoid" id="A0A0V0QBF5"/>
<proteinExistence type="predicted"/>
<protein>
    <submittedName>
        <fullName evidence="2">Uncharacterized protein</fullName>
    </submittedName>
</protein>
<comment type="caution">
    <text evidence="2">The sequence shown here is derived from an EMBL/GenBank/DDBJ whole genome shotgun (WGS) entry which is preliminary data.</text>
</comment>
<sequence>MEIVNNPNHNLYGKYKFGDQCKQIEYQTTNQQQYDQNKLSSYQYEIKKRQNPKKYMETLEISHNPLSKQEHYTTSQRYAQQPYQYQTNGNLSSQQNKESDHNIYKSLSQVAFDNKQNYPKNDVQLKSYIRPKEIDVYQIPYKKVIKANQPQHMEKQYQSFKKYKNESNVILGSEIDKGRFDTQQKLDFTGIKGQQQKRDPLIDKIAYGDFNQSKNNYQSQSLKNKSILSSVGLSSYDYYNRQKQILQQNEVLYNKNSQDQNSHLQDYLIKKEQENQSQNNQDQVLQNNNYIQSQRQKQVYRNQSQLQQLWNEGTNDQKQNNQQDLKKNQQQNLNNFHIENQEQADIYNNRQANLNTEKQQEQQQKEEEQILNYK</sequence>
<keyword evidence="3" id="KW-1185">Reference proteome</keyword>
<dbReference type="AlphaFoldDB" id="A0A0V0QBF5"/>
<evidence type="ECO:0000313" key="2">
    <source>
        <dbReference type="EMBL" id="KRW99483.1"/>
    </source>
</evidence>
<dbReference type="EMBL" id="LDAU01000212">
    <property type="protein sequence ID" value="KRW99483.1"/>
    <property type="molecule type" value="Genomic_DNA"/>
</dbReference>
<name>A0A0V0QBF5_PSEPJ</name>
<evidence type="ECO:0000313" key="3">
    <source>
        <dbReference type="Proteomes" id="UP000054937"/>
    </source>
</evidence>
<accession>A0A0V0QBF5</accession>